<dbReference type="SUPFAM" id="SSF47473">
    <property type="entry name" value="EF-hand"/>
    <property type="match status" value="1"/>
</dbReference>
<keyword evidence="4" id="KW-1185">Reference proteome</keyword>
<dbReference type="Pfam" id="PF12796">
    <property type="entry name" value="Ank_2"/>
    <property type="match status" value="3"/>
</dbReference>
<evidence type="ECO:0000313" key="3">
    <source>
        <dbReference type="EMBL" id="KAL2082558.1"/>
    </source>
</evidence>
<evidence type="ECO:0000256" key="2">
    <source>
        <dbReference type="SAM" id="MobiDB-lite"/>
    </source>
</evidence>
<reference evidence="3 4" key="1">
    <citation type="submission" date="2024-09" db="EMBL/GenBank/DDBJ databases">
        <title>A chromosome-level genome assembly of Gray's grenadier anchovy, Coilia grayii.</title>
        <authorList>
            <person name="Fu Z."/>
        </authorList>
    </citation>
    <scope>NUCLEOTIDE SEQUENCE [LARGE SCALE GENOMIC DNA]</scope>
    <source>
        <strain evidence="3">G4</strain>
        <tissue evidence="3">Muscle</tissue>
    </source>
</reference>
<dbReference type="EMBL" id="JBHFQA010000019">
    <property type="protein sequence ID" value="KAL2082558.1"/>
    <property type="molecule type" value="Genomic_DNA"/>
</dbReference>
<evidence type="ECO:0000256" key="1">
    <source>
        <dbReference type="PROSITE-ProRule" id="PRU00023"/>
    </source>
</evidence>
<keyword evidence="1" id="KW-0040">ANK repeat</keyword>
<dbReference type="Pfam" id="PF00023">
    <property type="entry name" value="Ank"/>
    <property type="match status" value="1"/>
</dbReference>
<feature type="repeat" description="ANK" evidence="1">
    <location>
        <begin position="252"/>
        <end position="284"/>
    </location>
</feature>
<dbReference type="AlphaFoldDB" id="A0ABD1J5V1"/>
<feature type="compositionally biased region" description="Low complexity" evidence="2">
    <location>
        <begin position="663"/>
        <end position="674"/>
    </location>
</feature>
<feature type="repeat" description="ANK" evidence="1">
    <location>
        <begin position="82"/>
        <end position="114"/>
    </location>
</feature>
<protein>
    <recommendedName>
        <fullName evidence="5">Ankyrin repeat and EF-hand domain-containing protein 1</fullName>
    </recommendedName>
</protein>
<feature type="compositionally biased region" description="Low complexity" evidence="2">
    <location>
        <begin position="687"/>
        <end position="698"/>
    </location>
</feature>
<feature type="repeat" description="ANK" evidence="1">
    <location>
        <begin position="49"/>
        <end position="81"/>
    </location>
</feature>
<comment type="caution">
    <text evidence="3">The sequence shown here is derived from an EMBL/GenBank/DDBJ whole genome shotgun (WGS) entry which is preliminary data.</text>
</comment>
<proteinExistence type="predicted"/>
<feature type="repeat" description="ANK" evidence="1">
    <location>
        <begin position="557"/>
        <end position="589"/>
    </location>
</feature>
<dbReference type="Proteomes" id="UP001591681">
    <property type="component" value="Unassembled WGS sequence"/>
</dbReference>
<dbReference type="PANTHER" id="PTHR24127">
    <property type="entry name" value="ANKYRIN REPEAT AND EF-HAND DOMAIN-CONTAINING PROTEIN 1"/>
    <property type="match status" value="1"/>
</dbReference>
<feature type="repeat" description="ANK" evidence="1">
    <location>
        <begin position="186"/>
        <end position="218"/>
    </location>
</feature>
<evidence type="ECO:0000313" key="4">
    <source>
        <dbReference type="Proteomes" id="UP001591681"/>
    </source>
</evidence>
<accession>A0ABD1J5V1</accession>
<dbReference type="InterPro" id="IPR011992">
    <property type="entry name" value="EF-hand-dom_pair"/>
</dbReference>
<feature type="compositionally biased region" description="Basic and acidic residues" evidence="2">
    <location>
        <begin position="648"/>
        <end position="658"/>
    </location>
</feature>
<dbReference type="PROSITE" id="PS50088">
    <property type="entry name" value="ANK_REPEAT"/>
    <property type="match status" value="7"/>
</dbReference>
<dbReference type="SUPFAM" id="SSF48403">
    <property type="entry name" value="Ankyrin repeat"/>
    <property type="match status" value="2"/>
</dbReference>
<dbReference type="InterPro" id="IPR002110">
    <property type="entry name" value="Ankyrin_rpt"/>
</dbReference>
<dbReference type="SMART" id="SM00248">
    <property type="entry name" value="ANK"/>
    <property type="match status" value="9"/>
</dbReference>
<dbReference type="PANTHER" id="PTHR24127:SF1">
    <property type="entry name" value="ANKYRIN REPEAT AND EF-HAND DOMAIN-CONTAINING PROTEIN 1"/>
    <property type="match status" value="1"/>
</dbReference>
<evidence type="ECO:0008006" key="5">
    <source>
        <dbReference type="Google" id="ProtNLM"/>
    </source>
</evidence>
<feature type="repeat" description="ANK" evidence="1">
    <location>
        <begin position="590"/>
        <end position="622"/>
    </location>
</feature>
<gene>
    <name evidence="3" type="ORF">ACEWY4_022376</name>
</gene>
<dbReference type="InterPro" id="IPR052801">
    <property type="entry name" value="Ankyrin-EF-hand"/>
</dbReference>
<dbReference type="InterPro" id="IPR036770">
    <property type="entry name" value="Ankyrin_rpt-contain_sf"/>
</dbReference>
<dbReference type="Gene3D" id="1.25.40.20">
    <property type="entry name" value="Ankyrin repeat-containing domain"/>
    <property type="match status" value="3"/>
</dbReference>
<name>A0ABD1J5V1_9TELE</name>
<feature type="region of interest" description="Disordered" evidence="2">
    <location>
        <begin position="648"/>
        <end position="706"/>
    </location>
</feature>
<dbReference type="PROSITE" id="PS50297">
    <property type="entry name" value="ANK_REP_REGION"/>
    <property type="match status" value="7"/>
</dbReference>
<feature type="repeat" description="ANK" evidence="1">
    <location>
        <begin position="524"/>
        <end position="556"/>
    </location>
</feature>
<sequence length="782" mass="87002">MATRVAKGRLEELQVYRLLQCVHKGNKLQIEKLITLGVENVLNVIEPRRGKGAMHLAAVANNTDMVGFLLSHGASPDVQDKMGRTPVMLAAELGHDVMVSLLVKSKANLNLLDEEGKGVLFFCIYPTKRHMRCLQTVLQALPNVNNVSGAGQHVLQLACAQADSCLPMCFVLLEKGAHPDAADETTGRTALMEAARVGALDLAREILRKGANPNTLDKQQFHAAHFAAEGGFFEIIRVLCAYGADVGTMNVAGDTPLHFAGRGGFAECCRFLSQRGCNPKLKNEEGLLPRQIAKERRHKAAVKELKKAERLHSKLSRPSDRWALALYDWSQEHEAALRKAFEESGSCYKETASLEVFETVLQDLNAPIDQHQLHKLIIAHDRRREGLINLSDFFKGVKYVQKAMVMSSYGPKKKKSKKGGKKGKKKGKFTLPFPICTLPSELLYRRADGGPPTFMVEAYHHNTDKNRFSRDNPPQHPIEDDSAWYIDEPQKVFVNVTYCTRTGDMDSLRLAFQQGVPVDVKDRFYKTPLMTACAYGNYEVAQFLVKLGADVNAKDNFNWTPLHHACHAGQLDILELLVEAGAQVDTPALNGATPLMRAIESCRPSCVDYLIKAGAKVNVKNKKEQNCLDIAWAYADLRVVDLVKAKMDSLPKPKENKRGRGSPARPQQAKPRPATTTSAKEKLSQDAPSSTTQTAPTAEKSKENKETVIMFNTELSNGTVRPLDISFRPRTVWGKQQSTSELIQQRQRRRERLTDEVDFDDFLMPFGKNVQRKVALAQDGTV</sequence>
<organism evidence="3 4">
    <name type="scientific">Coilia grayii</name>
    <name type="common">Gray's grenadier anchovy</name>
    <dbReference type="NCBI Taxonomy" id="363190"/>
    <lineage>
        <taxon>Eukaryota</taxon>
        <taxon>Metazoa</taxon>
        <taxon>Chordata</taxon>
        <taxon>Craniata</taxon>
        <taxon>Vertebrata</taxon>
        <taxon>Euteleostomi</taxon>
        <taxon>Actinopterygii</taxon>
        <taxon>Neopterygii</taxon>
        <taxon>Teleostei</taxon>
        <taxon>Clupei</taxon>
        <taxon>Clupeiformes</taxon>
        <taxon>Clupeoidei</taxon>
        <taxon>Engraulidae</taxon>
        <taxon>Coilinae</taxon>
        <taxon>Coilia</taxon>
    </lineage>
</organism>
<dbReference type="PRINTS" id="PR01415">
    <property type="entry name" value="ANKYRIN"/>
</dbReference>